<reference evidence="1" key="1">
    <citation type="journal article" date="2014" name="Front. Microbiol.">
        <title>High frequency of phylogenetically diverse reductive dehalogenase-homologous genes in deep subseafloor sedimentary metagenomes.</title>
        <authorList>
            <person name="Kawai M."/>
            <person name="Futagami T."/>
            <person name="Toyoda A."/>
            <person name="Takaki Y."/>
            <person name="Nishi S."/>
            <person name="Hori S."/>
            <person name="Arai W."/>
            <person name="Tsubouchi T."/>
            <person name="Morono Y."/>
            <person name="Uchiyama I."/>
            <person name="Ito T."/>
            <person name="Fujiyama A."/>
            <person name="Inagaki F."/>
            <person name="Takami H."/>
        </authorList>
    </citation>
    <scope>NUCLEOTIDE SEQUENCE</scope>
    <source>
        <strain evidence="1">Expedition CK06-06</strain>
    </source>
</reference>
<protein>
    <submittedName>
        <fullName evidence="1">Uncharacterized protein</fullName>
    </submittedName>
</protein>
<accession>X1JFU8</accession>
<feature type="non-terminal residue" evidence="1">
    <location>
        <position position="1"/>
    </location>
</feature>
<sequence>LISAMHEFEITAEDLGIRIGGVSVSSEIRETPTINIQTTPRISSSINKIGGVRYG</sequence>
<gene>
    <name evidence="1" type="ORF">S06H3_00595</name>
</gene>
<evidence type="ECO:0000313" key="1">
    <source>
        <dbReference type="EMBL" id="GAH93571.1"/>
    </source>
</evidence>
<name>X1JFU8_9ZZZZ</name>
<dbReference type="EMBL" id="BARV01000112">
    <property type="protein sequence ID" value="GAH93571.1"/>
    <property type="molecule type" value="Genomic_DNA"/>
</dbReference>
<dbReference type="AlphaFoldDB" id="X1JFU8"/>
<organism evidence="1">
    <name type="scientific">marine sediment metagenome</name>
    <dbReference type="NCBI Taxonomy" id="412755"/>
    <lineage>
        <taxon>unclassified sequences</taxon>
        <taxon>metagenomes</taxon>
        <taxon>ecological metagenomes</taxon>
    </lineage>
</organism>
<proteinExistence type="predicted"/>
<comment type="caution">
    <text evidence="1">The sequence shown here is derived from an EMBL/GenBank/DDBJ whole genome shotgun (WGS) entry which is preliminary data.</text>
</comment>